<gene>
    <name evidence="1" type="ORF">Tci_029282</name>
</gene>
<evidence type="ECO:0000313" key="1">
    <source>
        <dbReference type="EMBL" id="GEU57304.1"/>
    </source>
</evidence>
<reference evidence="1" key="1">
    <citation type="journal article" date="2019" name="Sci. Rep.">
        <title>Draft genome of Tanacetum cinerariifolium, the natural source of mosquito coil.</title>
        <authorList>
            <person name="Yamashiro T."/>
            <person name="Shiraishi A."/>
            <person name="Satake H."/>
            <person name="Nakayama K."/>
        </authorList>
    </citation>
    <scope>NUCLEOTIDE SEQUENCE</scope>
</reference>
<proteinExistence type="predicted"/>
<accession>A0A6L2LAX2</accession>
<dbReference type="EMBL" id="BKCJ010003806">
    <property type="protein sequence ID" value="GEU57304.1"/>
    <property type="molecule type" value="Genomic_DNA"/>
</dbReference>
<dbReference type="AlphaFoldDB" id="A0A6L2LAX2"/>
<comment type="caution">
    <text evidence="1">The sequence shown here is derived from an EMBL/GenBank/DDBJ whole genome shotgun (WGS) entry which is preliminary data.</text>
</comment>
<protein>
    <submittedName>
        <fullName evidence="1">Uncharacterized protein</fullName>
    </submittedName>
</protein>
<dbReference type="PANTHER" id="PTHR31115:SF3">
    <property type="entry name" value="EXPRESSED PROTEIN"/>
    <property type="match status" value="1"/>
</dbReference>
<organism evidence="1">
    <name type="scientific">Tanacetum cinerariifolium</name>
    <name type="common">Dalmatian daisy</name>
    <name type="synonym">Chrysanthemum cinerariifolium</name>
    <dbReference type="NCBI Taxonomy" id="118510"/>
    <lineage>
        <taxon>Eukaryota</taxon>
        <taxon>Viridiplantae</taxon>
        <taxon>Streptophyta</taxon>
        <taxon>Embryophyta</taxon>
        <taxon>Tracheophyta</taxon>
        <taxon>Spermatophyta</taxon>
        <taxon>Magnoliopsida</taxon>
        <taxon>eudicotyledons</taxon>
        <taxon>Gunneridae</taxon>
        <taxon>Pentapetalae</taxon>
        <taxon>asterids</taxon>
        <taxon>campanulids</taxon>
        <taxon>Asterales</taxon>
        <taxon>Asteraceae</taxon>
        <taxon>Asteroideae</taxon>
        <taxon>Anthemideae</taxon>
        <taxon>Anthemidinae</taxon>
        <taxon>Tanacetum</taxon>
    </lineage>
</organism>
<dbReference type="PANTHER" id="PTHR31115">
    <property type="entry name" value="OS05G0107300 PROTEIN"/>
    <property type="match status" value="1"/>
</dbReference>
<name>A0A6L2LAX2_TANCI</name>
<sequence length="151" mass="16731">MHACCGGDIIVCLSKPNVVQKVDNDIDGLISDLGNKYHEQVSKTSVLDKLLKTTTEAKALQEKESKQDSVGKHIVLAYQKYMSCYGPNVPGGKVAGTKLAKKEALANVKQTLERYQEFETAGKSSFTESLFEDPRLVNKNVESEKRRTTFC</sequence>